<organism evidence="5 6">
    <name type="scientific">Fenollaria massiliensis</name>
    <dbReference type="NCBI Taxonomy" id="938288"/>
    <lineage>
        <taxon>Bacteria</taxon>
        <taxon>Bacillati</taxon>
        <taxon>Bacillota</taxon>
        <taxon>Clostridia</taxon>
        <taxon>Eubacteriales</taxon>
        <taxon>Fenollaria</taxon>
    </lineage>
</organism>
<feature type="domain" description="Radical SAM core" evidence="4">
    <location>
        <begin position="1"/>
        <end position="236"/>
    </location>
</feature>
<dbReference type="InterPro" id="IPR004559">
    <property type="entry name" value="HemW-like"/>
</dbReference>
<dbReference type="InterPro" id="IPR023404">
    <property type="entry name" value="rSAM_horseshoe"/>
</dbReference>
<dbReference type="GO" id="GO:0051539">
    <property type="term" value="F:4 iron, 4 sulfur cluster binding"/>
    <property type="evidence" value="ECO:0007669"/>
    <property type="project" value="UniProtKB-UniRule"/>
</dbReference>
<dbReference type="Pfam" id="PF04055">
    <property type="entry name" value="Radical_SAM"/>
    <property type="match status" value="1"/>
</dbReference>
<reference evidence="5" key="1">
    <citation type="submission" date="2022-04" db="EMBL/GenBank/DDBJ databases">
        <title>Complete genome sequences of Ezakiella coagulans and Fenollaria massiliensis.</title>
        <authorList>
            <person name="France M.T."/>
            <person name="Clifford J."/>
            <person name="Narina S."/>
            <person name="Rutt L."/>
            <person name="Ravel J."/>
        </authorList>
    </citation>
    <scope>NUCLEOTIDE SEQUENCE</scope>
    <source>
        <strain evidence="5">C0061C2</strain>
    </source>
</reference>
<dbReference type="Pfam" id="PF06969">
    <property type="entry name" value="HemN_C"/>
    <property type="match status" value="1"/>
</dbReference>
<dbReference type="SFLD" id="SFLDF00562">
    <property type="entry name" value="HemN-like__clustered_with_heat"/>
    <property type="match status" value="1"/>
</dbReference>
<keyword evidence="3" id="KW-0411">Iron-sulfur</keyword>
<dbReference type="InterPro" id="IPR058240">
    <property type="entry name" value="rSAM_sf"/>
</dbReference>
<dbReference type="Gene3D" id="3.80.30.20">
    <property type="entry name" value="tm_1862 like domain"/>
    <property type="match status" value="1"/>
</dbReference>
<keyword evidence="3" id="KW-0143">Chaperone</keyword>
<dbReference type="SFLD" id="SFLDS00029">
    <property type="entry name" value="Radical_SAM"/>
    <property type="match status" value="1"/>
</dbReference>
<dbReference type="Proteomes" id="UP000831151">
    <property type="component" value="Chromosome"/>
</dbReference>
<keyword evidence="3" id="KW-0004">4Fe-4S</keyword>
<dbReference type="PANTHER" id="PTHR13932:SF5">
    <property type="entry name" value="RADICAL S-ADENOSYL METHIONINE DOMAIN-CONTAINING PROTEIN 1, MITOCHONDRIAL"/>
    <property type="match status" value="1"/>
</dbReference>
<dbReference type="SFLD" id="SFLDG01082">
    <property type="entry name" value="B12-binding_domain_containing"/>
    <property type="match status" value="1"/>
</dbReference>
<dbReference type="InterPro" id="IPR034505">
    <property type="entry name" value="Coproporphyrinogen-III_oxidase"/>
</dbReference>
<accession>A0A9E7IWQ9</accession>
<dbReference type="InterPro" id="IPR010723">
    <property type="entry name" value="HemN_C"/>
</dbReference>
<dbReference type="SUPFAM" id="SSF102114">
    <property type="entry name" value="Radical SAM enzymes"/>
    <property type="match status" value="1"/>
</dbReference>
<comment type="function">
    <text evidence="3">Probably acts as a heme chaperone, transferring heme to an unknown acceptor. Binds one molecule of heme per monomer, possibly covalently. Binds 1 [4Fe-4S] cluster. The cluster is coordinated with 3 cysteines and an exchangeable S-adenosyl-L-methionine.</text>
</comment>
<dbReference type="RefSeq" id="WP_249242225.1">
    <property type="nucleotide sequence ID" value="NZ_CP096649.1"/>
</dbReference>
<dbReference type="SMART" id="SM00729">
    <property type="entry name" value="Elp3"/>
    <property type="match status" value="1"/>
</dbReference>
<dbReference type="SFLD" id="SFLDG01065">
    <property type="entry name" value="anaerobic_coproporphyrinogen-I"/>
    <property type="match status" value="1"/>
</dbReference>
<dbReference type="InterPro" id="IPR007197">
    <property type="entry name" value="rSAM"/>
</dbReference>
<dbReference type="NCBIfam" id="TIGR00539">
    <property type="entry name" value="hemN_rel"/>
    <property type="match status" value="1"/>
</dbReference>
<dbReference type="PANTHER" id="PTHR13932">
    <property type="entry name" value="COPROPORPHYRINIGEN III OXIDASE"/>
    <property type="match status" value="1"/>
</dbReference>
<evidence type="ECO:0000313" key="5">
    <source>
        <dbReference type="EMBL" id="UQK58631.1"/>
    </source>
</evidence>
<dbReference type="PROSITE" id="PS51918">
    <property type="entry name" value="RADICAL_SAM"/>
    <property type="match status" value="1"/>
</dbReference>
<keyword evidence="3" id="KW-0408">Iron</keyword>
<proteinExistence type="inferred from homology"/>
<evidence type="ECO:0000259" key="4">
    <source>
        <dbReference type="PROSITE" id="PS51918"/>
    </source>
</evidence>
<evidence type="ECO:0000256" key="3">
    <source>
        <dbReference type="RuleBase" id="RU364116"/>
    </source>
</evidence>
<evidence type="ECO:0000256" key="1">
    <source>
        <dbReference type="ARBA" id="ARBA00006100"/>
    </source>
</evidence>
<dbReference type="GO" id="GO:0046872">
    <property type="term" value="F:metal ion binding"/>
    <property type="evidence" value="ECO:0007669"/>
    <property type="project" value="UniProtKB-UniRule"/>
</dbReference>
<gene>
    <name evidence="5" type="primary">hemW</name>
    <name evidence="5" type="ORF">M1R53_05155</name>
</gene>
<dbReference type="SFLD" id="SFLDF00288">
    <property type="entry name" value="HemN-like__clustered_with_nucl"/>
    <property type="match status" value="1"/>
</dbReference>
<dbReference type="KEGG" id="fms:M1R53_05155"/>
<evidence type="ECO:0000256" key="2">
    <source>
        <dbReference type="ARBA" id="ARBA00017228"/>
    </source>
</evidence>
<sequence>MNKLGIYIHIPFCERRCKYCDFTSSIFNQDRMKDYVEHLLLEIKNNKELLKNYIVDTIFIGGGTPSLLSIDEITSLVNGLNEAINLDENYEFTIETNPNSISEEKLIAYKNLGINRISIGVQSFNDRLLRIIGRLHTGEEAREKIKLAKKYFDNLSLDFIFSLPTETLSDVIDSIDIAKELGATHVSLYSLILEEGTKLSTLVDRGVYRVNDQVTDRLIYRKASEHLEKLGYKQYEISNFAKDNRYSRHNYKYWSMDEYLGLGMAAHSFIKNKRFFNASTFNEYFNDVKKNIYHDEENLSKEDKITEYIIFKLRTNEGIIINEINKNFDIDFEDIYKEELKKATLEKLLKKDGGRYSYTELGRDLANQVEILFV</sequence>
<comment type="similarity">
    <text evidence="1">Belongs to the anaerobic coproporphyrinogen-III oxidase family. HemW subfamily.</text>
</comment>
<dbReference type="CDD" id="cd01335">
    <property type="entry name" value="Radical_SAM"/>
    <property type="match status" value="1"/>
</dbReference>
<keyword evidence="3" id="KW-0949">S-adenosyl-L-methionine</keyword>
<keyword evidence="6" id="KW-1185">Reference proteome</keyword>
<dbReference type="AlphaFoldDB" id="A0A9E7IWQ9"/>
<keyword evidence="3" id="KW-0349">Heme</keyword>
<dbReference type="InterPro" id="IPR006638">
    <property type="entry name" value="Elp3/MiaA/NifB-like_rSAM"/>
</dbReference>
<dbReference type="EMBL" id="CP096649">
    <property type="protein sequence ID" value="UQK58631.1"/>
    <property type="molecule type" value="Genomic_DNA"/>
</dbReference>
<name>A0A9E7IWQ9_9FIRM</name>
<comment type="subcellular location">
    <subcellularLocation>
        <location evidence="3">Cytoplasm</location>
    </subcellularLocation>
</comment>
<keyword evidence="3" id="KW-0479">Metal-binding</keyword>
<dbReference type="GO" id="GO:0005737">
    <property type="term" value="C:cytoplasm"/>
    <property type="evidence" value="ECO:0007669"/>
    <property type="project" value="UniProtKB-SubCell"/>
</dbReference>
<keyword evidence="3" id="KW-0963">Cytoplasm</keyword>
<dbReference type="GO" id="GO:0004109">
    <property type="term" value="F:coproporphyrinogen oxidase activity"/>
    <property type="evidence" value="ECO:0007669"/>
    <property type="project" value="InterPro"/>
</dbReference>
<dbReference type="GO" id="GO:0006779">
    <property type="term" value="P:porphyrin-containing compound biosynthetic process"/>
    <property type="evidence" value="ECO:0007669"/>
    <property type="project" value="InterPro"/>
</dbReference>
<protein>
    <recommendedName>
        <fullName evidence="2 3">Heme chaperone HemW</fullName>
    </recommendedName>
</protein>
<evidence type="ECO:0000313" key="6">
    <source>
        <dbReference type="Proteomes" id="UP000831151"/>
    </source>
</evidence>